<feature type="chain" id="PRO_5043776929" description="Tyrosinase copper-binding domain-containing protein" evidence="2">
    <location>
        <begin position="25"/>
        <end position="361"/>
    </location>
</feature>
<protein>
    <recommendedName>
        <fullName evidence="3">Tyrosinase copper-binding domain-containing protein</fullName>
    </recommendedName>
</protein>
<keyword evidence="5" id="KW-1185">Reference proteome</keyword>
<evidence type="ECO:0000256" key="2">
    <source>
        <dbReference type="SAM" id="SignalP"/>
    </source>
</evidence>
<feature type="signal peptide" evidence="2">
    <location>
        <begin position="1"/>
        <end position="24"/>
    </location>
</feature>
<accession>A0AAW0GHL6</accession>
<evidence type="ECO:0000313" key="4">
    <source>
        <dbReference type="EMBL" id="KAK7692790.1"/>
    </source>
</evidence>
<feature type="domain" description="Tyrosinase copper-binding" evidence="3">
    <location>
        <begin position="97"/>
        <end position="114"/>
    </location>
</feature>
<sequence length="361" mass="40390">MHFQAHTFVQALILSSGLIPLTYAAQCIKPSVRKEWRSLSMLEKTKWIQAVKCLTTFPHTDALKPSVNPSDIPPVNTSSTYYDDFVYIHMDLNTHIHSTGLFLPWHRWYVAVYETALKEKCGFTGVSPYWNWTMDAGDFQHATIFEESDYLSGLGGWGDPSKDFSVPDGAFSDFNVAYPSPHILRRNFTLQPFLPFASLDVFPEPAKLANTSFTYAEISNLIANYTGDFKGFQKYFEFPEGAHSSVHLIMGGDLGGNCPSSAVNCTGGPTFSANEPLFWLHHAMVDNVWYDWQHRDASNFWAFEGGSVQNITTLAAIDEYPNGMPPALHLNSVMPADGMFSEVTIGDVFNTTGGYLCYVYE</sequence>
<dbReference type="PANTHER" id="PTHR11474">
    <property type="entry name" value="TYROSINASE FAMILY MEMBER"/>
    <property type="match status" value="1"/>
</dbReference>
<dbReference type="InterPro" id="IPR002227">
    <property type="entry name" value="Tyrosinase_Cu-bd"/>
</dbReference>
<gene>
    <name evidence="4" type="ORF">QCA50_004423</name>
</gene>
<evidence type="ECO:0000313" key="5">
    <source>
        <dbReference type="Proteomes" id="UP001385951"/>
    </source>
</evidence>
<evidence type="ECO:0000256" key="1">
    <source>
        <dbReference type="ARBA" id="ARBA00022723"/>
    </source>
</evidence>
<comment type="caution">
    <text evidence="4">The sequence shown here is derived from an EMBL/GenBank/DDBJ whole genome shotgun (WGS) entry which is preliminary data.</text>
</comment>
<dbReference type="GO" id="GO:0046872">
    <property type="term" value="F:metal ion binding"/>
    <property type="evidence" value="ECO:0007669"/>
    <property type="project" value="UniProtKB-KW"/>
</dbReference>
<dbReference type="AlphaFoldDB" id="A0AAW0GHL6"/>
<dbReference type="SUPFAM" id="SSF48056">
    <property type="entry name" value="Di-copper centre-containing domain"/>
    <property type="match status" value="1"/>
</dbReference>
<name>A0AAW0GHL6_9APHY</name>
<dbReference type="PANTHER" id="PTHR11474:SF127">
    <property type="entry name" value="TYROSINASE COPPER-BINDING DOMAIN-CONTAINING PROTEIN"/>
    <property type="match status" value="1"/>
</dbReference>
<evidence type="ECO:0000259" key="3">
    <source>
        <dbReference type="PROSITE" id="PS00497"/>
    </source>
</evidence>
<proteinExistence type="predicted"/>
<reference evidence="4 5" key="1">
    <citation type="submission" date="2022-09" db="EMBL/GenBank/DDBJ databases">
        <authorList>
            <person name="Palmer J.M."/>
        </authorList>
    </citation>
    <scope>NUCLEOTIDE SEQUENCE [LARGE SCALE GENOMIC DNA]</scope>
    <source>
        <strain evidence="4 5">DSM 7382</strain>
    </source>
</reference>
<keyword evidence="2" id="KW-0732">Signal</keyword>
<dbReference type="GO" id="GO:0016491">
    <property type="term" value="F:oxidoreductase activity"/>
    <property type="evidence" value="ECO:0007669"/>
    <property type="project" value="InterPro"/>
</dbReference>
<dbReference type="Pfam" id="PF00264">
    <property type="entry name" value="Tyrosinase"/>
    <property type="match status" value="1"/>
</dbReference>
<organism evidence="4 5">
    <name type="scientific">Cerrena zonata</name>
    <dbReference type="NCBI Taxonomy" id="2478898"/>
    <lineage>
        <taxon>Eukaryota</taxon>
        <taxon>Fungi</taxon>
        <taxon>Dikarya</taxon>
        <taxon>Basidiomycota</taxon>
        <taxon>Agaricomycotina</taxon>
        <taxon>Agaricomycetes</taxon>
        <taxon>Polyporales</taxon>
        <taxon>Cerrenaceae</taxon>
        <taxon>Cerrena</taxon>
    </lineage>
</organism>
<dbReference type="EMBL" id="JASBNA010000004">
    <property type="protein sequence ID" value="KAK7692790.1"/>
    <property type="molecule type" value="Genomic_DNA"/>
</dbReference>
<dbReference type="Gene3D" id="1.10.1280.10">
    <property type="entry name" value="Di-copper center containing domain from catechol oxidase"/>
    <property type="match status" value="1"/>
</dbReference>
<dbReference type="PROSITE" id="PS00497">
    <property type="entry name" value="TYROSINASE_1"/>
    <property type="match status" value="1"/>
</dbReference>
<dbReference type="InterPro" id="IPR050316">
    <property type="entry name" value="Tyrosinase/Hemocyanin"/>
</dbReference>
<dbReference type="Proteomes" id="UP001385951">
    <property type="component" value="Unassembled WGS sequence"/>
</dbReference>
<dbReference type="InterPro" id="IPR008922">
    <property type="entry name" value="Di-copper_centre_dom_sf"/>
</dbReference>
<dbReference type="PRINTS" id="PR00092">
    <property type="entry name" value="TYROSINASE"/>
</dbReference>
<keyword evidence="1" id="KW-0479">Metal-binding</keyword>